<proteinExistence type="inferred from homology"/>
<gene>
    <name evidence="10" type="ORF">DQ384_22255</name>
</gene>
<dbReference type="SUPFAM" id="SSF88946">
    <property type="entry name" value="Sigma2 domain of RNA polymerase sigma factors"/>
    <property type="match status" value="1"/>
</dbReference>
<feature type="domain" description="RNA polymerase sigma factor 70 region 4 type 2" evidence="9">
    <location>
        <begin position="120"/>
        <end position="170"/>
    </location>
</feature>
<dbReference type="PANTHER" id="PTHR43133">
    <property type="entry name" value="RNA POLYMERASE ECF-TYPE SIGMA FACTO"/>
    <property type="match status" value="1"/>
</dbReference>
<keyword evidence="4 7" id="KW-0731">Sigma factor</keyword>
<dbReference type="GO" id="GO:0006352">
    <property type="term" value="P:DNA-templated transcription initiation"/>
    <property type="evidence" value="ECO:0007669"/>
    <property type="project" value="InterPro"/>
</dbReference>
<dbReference type="Gene3D" id="1.10.10.10">
    <property type="entry name" value="Winged helix-like DNA-binding domain superfamily/Winged helix DNA-binding domain"/>
    <property type="match status" value="1"/>
</dbReference>
<reference evidence="10 11" key="1">
    <citation type="submission" date="2018-06" db="EMBL/GenBank/DDBJ databases">
        <title>Sphaerisporangium craniellae sp. nov., isolated from a marine sponge in the South China Sea.</title>
        <authorList>
            <person name="Li L."/>
        </authorList>
    </citation>
    <scope>NUCLEOTIDE SEQUENCE [LARGE SCALE GENOMIC DNA]</scope>
    <source>
        <strain evidence="10 11">CCTCC AA 208026</strain>
    </source>
</reference>
<dbReference type="NCBIfam" id="NF006089">
    <property type="entry name" value="PRK08241.1"/>
    <property type="match status" value="1"/>
</dbReference>
<dbReference type="GO" id="GO:0003677">
    <property type="term" value="F:DNA binding"/>
    <property type="evidence" value="ECO:0007669"/>
    <property type="project" value="UniProtKB-KW"/>
</dbReference>
<name>A0A367FHK7_9ACTN</name>
<keyword evidence="10" id="KW-0808">Transferase</keyword>
<dbReference type="PROSITE" id="PS01063">
    <property type="entry name" value="SIGMA70_ECF"/>
    <property type="match status" value="1"/>
</dbReference>
<dbReference type="InterPro" id="IPR000838">
    <property type="entry name" value="RNA_pol_sigma70_ECF_CS"/>
</dbReference>
<evidence type="ECO:0000256" key="5">
    <source>
        <dbReference type="ARBA" id="ARBA00023125"/>
    </source>
</evidence>
<evidence type="ECO:0000256" key="2">
    <source>
        <dbReference type="ARBA" id="ARBA00011344"/>
    </source>
</evidence>
<protein>
    <recommendedName>
        <fullName evidence="7">RNA polymerase sigma factor</fullName>
    </recommendedName>
</protein>
<dbReference type="Pfam" id="PF08281">
    <property type="entry name" value="Sigma70_r4_2"/>
    <property type="match status" value="1"/>
</dbReference>
<dbReference type="Proteomes" id="UP000253094">
    <property type="component" value="Unassembled WGS sequence"/>
</dbReference>
<comment type="subunit">
    <text evidence="2">Interacts transiently with the RNA polymerase catalytic core formed by RpoA, RpoB, RpoC and RpoZ (2 alpha, 1 beta, 1 beta' and 1 omega subunit) to form the RNA polymerase holoenzyme that can initiate transcription.</text>
</comment>
<dbReference type="GO" id="GO:0006950">
    <property type="term" value="P:response to stress"/>
    <property type="evidence" value="ECO:0007669"/>
    <property type="project" value="UniProtKB-ARBA"/>
</dbReference>
<dbReference type="SUPFAM" id="SSF54427">
    <property type="entry name" value="NTF2-like"/>
    <property type="match status" value="1"/>
</dbReference>
<dbReference type="GO" id="GO:0016779">
    <property type="term" value="F:nucleotidyltransferase activity"/>
    <property type="evidence" value="ECO:0007669"/>
    <property type="project" value="UniProtKB-KW"/>
</dbReference>
<evidence type="ECO:0000256" key="6">
    <source>
        <dbReference type="ARBA" id="ARBA00023163"/>
    </source>
</evidence>
<organism evidence="10 11">
    <name type="scientific">Sphaerisporangium album</name>
    <dbReference type="NCBI Taxonomy" id="509200"/>
    <lineage>
        <taxon>Bacteria</taxon>
        <taxon>Bacillati</taxon>
        <taxon>Actinomycetota</taxon>
        <taxon>Actinomycetes</taxon>
        <taxon>Streptosporangiales</taxon>
        <taxon>Streptosporangiaceae</taxon>
        <taxon>Sphaerisporangium</taxon>
    </lineage>
</organism>
<evidence type="ECO:0000256" key="3">
    <source>
        <dbReference type="ARBA" id="ARBA00023015"/>
    </source>
</evidence>
<keyword evidence="10" id="KW-0548">Nucleotidyltransferase</keyword>
<dbReference type="NCBIfam" id="TIGR02937">
    <property type="entry name" value="sigma70-ECF"/>
    <property type="match status" value="1"/>
</dbReference>
<dbReference type="Pfam" id="PF04542">
    <property type="entry name" value="Sigma70_r2"/>
    <property type="match status" value="1"/>
</dbReference>
<comment type="similarity">
    <text evidence="1 7">Belongs to the sigma-70 factor family. ECF subfamily.</text>
</comment>
<dbReference type="InterPro" id="IPR032710">
    <property type="entry name" value="NTF2-like_dom_sf"/>
</dbReference>
<keyword evidence="3 7" id="KW-0805">Transcription regulation</keyword>
<dbReference type="InterPro" id="IPR013324">
    <property type="entry name" value="RNA_pol_sigma_r3/r4-like"/>
</dbReference>
<keyword evidence="11" id="KW-1185">Reference proteome</keyword>
<evidence type="ECO:0000256" key="1">
    <source>
        <dbReference type="ARBA" id="ARBA00010641"/>
    </source>
</evidence>
<dbReference type="NCBIfam" id="TIGR02960">
    <property type="entry name" value="SigX5"/>
    <property type="match status" value="1"/>
</dbReference>
<dbReference type="InterPro" id="IPR013249">
    <property type="entry name" value="RNA_pol_sigma70_r4_t2"/>
</dbReference>
<comment type="caution">
    <text evidence="10">The sequence shown here is derived from an EMBL/GenBank/DDBJ whole genome shotgun (WGS) entry which is preliminary data.</text>
</comment>
<dbReference type="Gene3D" id="1.10.1740.10">
    <property type="match status" value="1"/>
</dbReference>
<accession>A0A367FHK7</accession>
<evidence type="ECO:0000259" key="9">
    <source>
        <dbReference type="Pfam" id="PF08281"/>
    </source>
</evidence>
<dbReference type="PANTHER" id="PTHR43133:SF65">
    <property type="entry name" value="ECF RNA POLYMERASE SIGMA FACTOR SIGG"/>
    <property type="match status" value="1"/>
</dbReference>
<dbReference type="OrthoDB" id="3500555at2"/>
<dbReference type="InterPro" id="IPR039425">
    <property type="entry name" value="RNA_pol_sigma-70-like"/>
</dbReference>
<dbReference type="InterPro" id="IPR013325">
    <property type="entry name" value="RNA_pol_sigma_r2"/>
</dbReference>
<dbReference type="GO" id="GO:0016987">
    <property type="term" value="F:sigma factor activity"/>
    <property type="evidence" value="ECO:0007669"/>
    <property type="project" value="UniProtKB-KW"/>
</dbReference>
<dbReference type="AlphaFoldDB" id="A0A367FHK7"/>
<evidence type="ECO:0000313" key="10">
    <source>
        <dbReference type="EMBL" id="RCG29135.1"/>
    </source>
</evidence>
<evidence type="ECO:0000313" key="11">
    <source>
        <dbReference type="Proteomes" id="UP000253094"/>
    </source>
</evidence>
<evidence type="ECO:0000259" key="8">
    <source>
        <dbReference type="Pfam" id="PF04542"/>
    </source>
</evidence>
<dbReference type="InterPro" id="IPR036388">
    <property type="entry name" value="WH-like_DNA-bd_sf"/>
</dbReference>
<dbReference type="SUPFAM" id="SSF88659">
    <property type="entry name" value="Sigma3 and sigma4 domains of RNA polymerase sigma factors"/>
    <property type="match status" value="1"/>
</dbReference>
<dbReference type="EMBL" id="QOIL01000012">
    <property type="protein sequence ID" value="RCG29135.1"/>
    <property type="molecule type" value="Genomic_DNA"/>
</dbReference>
<dbReference type="Gene3D" id="3.10.450.50">
    <property type="match status" value="1"/>
</dbReference>
<keyword evidence="5 7" id="KW-0238">DNA-binding</keyword>
<dbReference type="InterPro" id="IPR014284">
    <property type="entry name" value="RNA_pol_sigma-70_dom"/>
</dbReference>
<feature type="domain" description="RNA polymerase sigma-70 region 2" evidence="8">
    <location>
        <begin position="11"/>
        <end position="77"/>
    </location>
</feature>
<dbReference type="InterPro" id="IPR014305">
    <property type="entry name" value="RNA_pol_sigma-G_actinobac"/>
</dbReference>
<keyword evidence="6 7" id="KW-0804">Transcription</keyword>
<evidence type="ECO:0000256" key="4">
    <source>
        <dbReference type="ARBA" id="ARBA00023082"/>
    </source>
</evidence>
<sequence length="308" mass="34837">MAGDESAFAALVERHRRELHVHCYRMLGSFEEAEDLVQETFLRAWRRRDGFHGGPLFRAWLYKIATNACIDHSRHRVRSITSFADIPWLQPYPDRLLDQIASDGDEPEATIVTRETIELAFLAVIQLLPPKQRAVLILRDVLEWSAADTAEALELTVASANSALQRARATVKQNRPVRPVAEPSETERVLLRRLIDAHERADAESAIAMMREDIRITMPPLPMLYQGVAMVAPLLQEGLAGPGHWRLLPTRANRMPAAASYLRPHGETEFRAFKIDVLRVEDGLVAEITTFDHTLFPRFGLPPVYPEA</sequence>
<evidence type="ECO:0000256" key="7">
    <source>
        <dbReference type="RuleBase" id="RU000716"/>
    </source>
</evidence>
<dbReference type="InterPro" id="IPR007627">
    <property type="entry name" value="RNA_pol_sigma70_r2"/>
</dbReference>